<dbReference type="EMBL" id="SHKV01000001">
    <property type="protein sequence ID" value="RZU30664.1"/>
    <property type="molecule type" value="Genomic_DNA"/>
</dbReference>
<dbReference type="InterPro" id="IPR013096">
    <property type="entry name" value="Cupin_2"/>
</dbReference>
<dbReference type="InterPro" id="IPR014710">
    <property type="entry name" value="RmlC-like_jellyroll"/>
</dbReference>
<keyword evidence="3" id="KW-1185">Reference proteome</keyword>
<name>A0A4Q7Y2R5_9ACTN</name>
<dbReference type="OrthoDB" id="4227163at2"/>
<dbReference type="SUPFAM" id="SSF51182">
    <property type="entry name" value="RmlC-like cupins"/>
    <property type="match status" value="1"/>
</dbReference>
<sequence length="168" mass="18006">MTTPTQIPRTPPAPVVTGPGAGAGIWHLDTLMTFKAFGEDTGGRLAVWEQLLPHRSSPPLHVHHEEDEAWFVLDGELTFQVGDQTWVATAGSFVWAPRGLAHTFRVDSPTARLLAIAVPARFDQFVRATGRPARSMTLPPPPDGPPDMAALVGAARQHGMDVLGPPLA</sequence>
<evidence type="ECO:0000313" key="3">
    <source>
        <dbReference type="Proteomes" id="UP000292507"/>
    </source>
</evidence>
<dbReference type="AlphaFoldDB" id="A0A4Q7Y2R5"/>
<dbReference type="InterPro" id="IPR053146">
    <property type="entry name" value="QDO-like"/>
</dbReference>
<dbReference type="InterPro" id="IPR011051">
    <property type="entry name" value="RmlC_Cupin_sf"/>
</dbReference>
<evidence type="ECO:0000313" key="2">
    <source>
        <dbReference type="EMBL" id="RZU30664.1"/>
    </source>
</evidence>
<dbReference type="PANTHER" id="PTHR36440">
    <property type="entry name" value="PUTATIVE (AFU_ORTHOLOGUE AFUA_8G07350)-RELATED"/>
    <property type="match status" value="1"/>
</dbReference>
<accession>A0A4Q7Y2R5</accession>
<protein>
    <submittedName>
        <fullName evidence="2">Cupin domain</fullName>
    </submittedName>
</protein>
<evidence type="ECO:0000259" key="1">
    <source>
        <dbReference type="Pfam" id="PF07883"/>
    </source>
</evidence>
<organism evidence="2 3">
    <name type="scientific">Blastococcus saxobsidens</name>
    <dbReference type="NCBI Taxonomy" id="138336"/>
    <lineage>
        <taxon>Bacteria</taxon>
        <taxon>Bacillati</taxon>
        <taxon>Actinomycetota</taxon>
        <taxon>Actinomycetes</taxon>
        <taxon>Geodermatophilales</taxon>
        <taxon>Geodermatophilaceae</taxon>
        <taxon>Blastococcus</taxon>
    </lineage>
</organism>
<dbReference type="PANTHER" id="PTHR36440:SF1">
    <property type="entry name" value="PUTATIVE (AFU_ORTHOLOGUE AFUA_8G07350)-RELATED"/>
    <property type="match status" value="1"/>
</dbReference>
<dbReference type="Gene3D" id="2.60.120.10">
    <property type="entry name" value="Jelly Rolls"/>
    <property type="match status" value="1"/>
</dbReference>
<feature type="domain" description="Cupin type-2" evidence="1">
    <location>
        <begin position="49"/>
        <end position="113"/>
    </location>
</feature>
<dbReference type="Proteomes" id="UP000292507">
    <property type="component" value="Unassembled WGS sequence"/>
</dbReference>
<comment type="caution">
    <text evidence="2">The sequence shown here is derived from an EMBL/GenBank/DDBJ whole genome shotgun (WGS) entry which is preliminary data.</text>
</comment>
<reference evidence="2 3" key="1">
    <citation type="submission" date="2019-02" db="EMBL/GenBank/DDBJ databases">
        <title>Sequencing the genomes of 1000 actinobacteria strains.</title>
        <authorList>
            <person name="Klenk H.-P."/>
        </authorList>
    </citation>
    <scope>NUCLEOTIDE SEQUENCE [LARGE SCALE GENOMIC DNA]</scope>
    <source>
        <strain evidence="2 3">DSM 44509</strain>
    </source>
</reference>
<gene>
    <name evidence="2" type="ORF">BKA19_0286</name>
</gene>
<dbReference type="RefSeq" id="WP_104529717.1">
    <property type="nucleotide sequence ID" value="NZ_POQT01000032.1"/>
</dbReference>
<proteinExistence type="predicted"/>
<dbReference type="Pfam" id="PF07883">
    <property type="entry name" value="Cupin_2"/>
    <property type="match status" value="1"/>
</dbReference>